<comment type="similarity">
    <text evidence="1">Belongs to the BolA/IbaG family.</text>
</comment>
<sequence>MTPEEVERLIEEHLDGAEATVTRARGSHDDDHLAATVVSDTFEGLSLVQQHQTVYDALGEHMTTDVHALELKTYTPAEYEEHADGE</sequence>
<dbReference type="Gene3D" id="3.30.300.90">
    <property type="entry name" value="BolA-like"/>
    <property type="match status" value="1"/>
</dbReference>
<reference evidence="2" key="1">
    <citation type="submission" date="2022-09" db="EMBL/GenBank/DDBJ databases">
        <title>Diverse halophilic archaea isolated from saline environments.</title>
        <authorList>
            <person name="Cui H.-L."/>
        </authorList>
    </citation>
    <scope>NUCLEOTIDE SEQUENCE</scope>
    <source>
        <strain evidence="2">ZS-35-S2</strain>
    </source>
</reference>
<dbReference type="PIRSF" id="PIRSF003113">
    <property type="entry name" value="BolA"/>
    <property type="match status" value="1"/>
</dbReference>
<organism evidence="2 3">
    <name type="scientific">Salinirubellus salinus</name>
    <dbReference type="NCBI Taxonomy" id="1364945"/>
    <lineage>
        <taxon>Archaea</taxon>
        <taxon>Methanobacteriati</taxon>
        <taxon>Methanobacteriota</taxon>
        <taxon>Stenosarchaea group</taxon>
        <taxon>Halobacteria</taxon>
        <taxon>Halobacteriales</taxon>
        <taxon>Natronomonadaceae</taxon>
        <taxon>Salinirubellus</taxon>
    </lineage>
</organism>
<dbReference type="InterPro" id="IPR036065">
    <property type="entry name" value="BolA-like_sf"/>
</dbReference>
<accession>A0A9E7R3W1</accession>
<dbReference type="Pfam" id="PF01722">
    <property type="entry name" value="BolA"/>
    <property type="match status" value="1"/>
</dbReference>
<evidence type="ECO:0000256" key="1">
    <source>
        <dbReference type="ARBA" id="ARBA00005578"/>
    </source>
</evidence>
<dbReference type="AlphaFoldDB" id="A0A9E7R3W1"/>
<dbReference type="InterPro" id="IPR050961">
    <property type="entry name" value="BolA/IbaG_stress_morph_reg"/>
</dbReference>
<dbReference type="PANTHER" id="PTHR46229">
    <property type="entry name" value="BOLA TRANSCRIPTION REGULATOR"/>
    <property type="match status" value="1"/>
</dbReference>
<protein>
    <submittedName>
        <fullName evidence="2">BolA/IbaG family iron-sulfur metabolism protein</fullName>
    </submittedName>
</protein>
<proteinExistence type="inferred from homology"/>
<dbReference type="InterPro" id="IPR002634">
    <property type="entry name" value="BolA"/>
</dbReference>
<dbReference type="SUPFAM" id="SSF82657">
    <property type="entry name" value="BolA-like"/>
    <property type="match status" value="1"/>
</dbReference>
<dbReference type="RefSeq" id="WP_260594437.1">
    <property type="nucleotide sequence ID" value="NZ_CP104003.1"/>
</dbReference>
<evidence type="ECO:0000313" key="2">
    <source>
        <dbReference type="EMBL" id="UWM55340.1"/>
    </source>
</evidence>
<dbReference type="EMBL" id="CP104003">
    <property type="protein sequence ID" value="UWM55340.1"/>
    <property type="molecule type" value="Genomic_DNA"/>
</dbReference>
<keyword evidence="3" id="KW-1185">Reference proteome</keyword>
<dbReference type="KEGG" id="ssai:N0B31_03420"/>
<dbReference type="GeneID" id="74941440"/>
<evidence type="ECO:0000313" key="3">
    <source>
        <dbReference type="Proteomes" id="UP001057580"/>
    </source>
</evidence>
<gene>
    <name evidence="2" type="ORF">N0B31_03420</name>
</gene>
<dbReference type="PANTHER" id="PTHR46229:SF2">
    <property type="entry name" value="BOLA-LIKE PROTEIN 1"/>
    <property type="match status" value="1"/>
</dbReference>
<name>A0A9E7R3W1_9EURY</name>
<dbReference type="Proteomes" id="UP001057580">
    <property type="component" value="Chromosome"/>
</dbReference>